<sequence length="226" mass="24370">MNFDGFVLAASTADLDEEPDARDHADIIEFRMDQASDPLAALDDYDGDLPILATNRVEWEGGDAPDDEDRLVALAAATEHPAVEAIDVELAAIVGARNDDALWTIAHARERDASVVVSIHDFEETPAREECGRLLDQALEFGDVAKLAVMAESRADVLHLLGVTHAKTEAGERVATMAMGETGRHSRAVAPLYGSRIGYAPVDPERATAPGQYDLATLRELVDALR</sequence>
<dbReference type="InterPro" id="IPR050146">
    <property type="entry name" value="Type-I_3-dehydroquinase"/>
</dbReference>
<dbReference type="GO" id="GO:0008652">
    <property type="term" value="P:amino acid biosynthetic process"/>
    <property type="evidence" value="ECO:0007669"/>
    <property type="project" value="UniProtKB-KW"/>
</dbReference>
<organism evidence="5 6">
    <name type="scientific">Halomarina salina</name>
    <dbReference type="NCBI Taxonomy" id="1872699"/>
    <lineage>
        <taxon>Archaea</taxon>
        <taxon>Methanobacteriati</taxon>
        <taxon>Methanobacteriota</taxon>
        <taxon>Stenosarchaea group</taxon>
        <taxon>Halobacteria</taxon>
        <taxon>Halobacteriales</taxon>
        <taxon>Natronomonadaceae</taxon>
        <taxon>Halomarina</taxon>
    </lineage>
</organism>
<evidence type="ECO:0000256" key="4">
    <source>
        <dbReference type="HAMAP-Rule" id="MF_00214"/>
    </source>
</evidence>
<dbReference type="SUPFAM" id="SSF51569">
    <property type="entry name" value="Aldolase"/>
    <property type="match status" value="1"/>
</dbReference>
<feature type="binding site" evidence="4">
    <location>
        <position position="208"/>
    </location>
    <ligand>
        <name>3-dehydroquinate</name>
        <dbReference type="ChEBI" id="CHEBI:32364"/>
    </ligand>
</feature>
<feature type="binding site" evidence="4">
    <location>
        <begin position="29"/>
        <end position="31"/>
    </location>
    <ligand>
        <name>3-dehydroquinate</name>
        <dbReference type="ChEBI" id="CHEBI:32364"/>
    </ligand>
</feature>
<feature type="binding site" evidence="4">
    <location>
        <position position="212"/>
    </location>
    <ligand>
        <name>3-dehydroquinate</name>
        <dbReference type="ChEBI" id="CHEBI:32364"/>
    </ligand>
</feature>
<comment type="caution">
    <text evidence="4">Lacks conserved residue(s) required for the propagation of feature annotation.</text>
</comment>
<evidence type="ECO:0000256" key="2">
    <source>
        <dbReference type="ARBA" id="ARBA00023239"/>
    </source>
</evidence>
<comment type="caution">
    <text evidence="5">The sequence shown here is derived from an EMBL/GenBank/DDBJ whole genome shotgun (WGS) entry which is preliminary data.</text>
</comment>
<keyword evidence="4" id="KW-0057">Aromatic amino acid biosynthesis</keyword>
<dbReference type="RefSeq" id="WP_247420175.1">
    <property type="nucleotide sequence ID" value="NZ_JALLGW010000002.1"/>
</dbReference>
<dbReference type="HAMAP" id="MF_00214">
    <property type="entry name" value="AroD"/>
    <property type="match status" value="1"/>
</dbReference>
<keyword evidence="2 4" id="KW-0456">Lyase</keyword>
<dbReference type="Gene3D" id="3.20.20.70">
    <property type="entry name" value="Aldolase class I"/>
    <property type="match status" value="1"/>
</dbReference>
<dbReference type="GO" id="GO:0046279">
    <property type="term" value="P:3,4-dihydroxybenzoate biosynthetic process"/>
    <property type="evidence" value="ECO:0007669"/>
    <property type="project" value="UniProtKB-ARBA"/>
</dbReference>
<accession>A0ABD5RJG6</accession>
<dbReference type="PANTHER" id="PTHR43699:SF1">
    <property type="entry name" value="3-DEHYDROQUINATE DEHYDRATASE"/>
    <property type="match status" value="1"/>
</dbReference>
<evidence type="ECO:0000313" key="6">
    <source>
        <dbReference type="Proteomes" id="UP001596099"/>
    </source>
</evidence>
<keyword evidence="4" id="KW-0028">Amino-acid biosynthesis</keyword>
<reference evidence="5 6" key="1">
    <citation type="journal article" date="2019" name="Int. J. Syst. Evol. Microbiol.">
        <title>The Global Catalogue of Microorganisms (GCM) 10K type strain sequencing project: providing services to taxonomists for standard genome sequencing and annotation.</title>
        <authorList>
            <consortium name="The Broad Institute Genomics Platform"/>
            <consortium name="The Broad Institute Genome Sequencing Center for Infectious Disease"/>
            <person name="Wu L."/>
            <person name="Ma J."/>
        </authorList>
    </citation>
    <scope>NUCLEOTIDE SEQUENCE [LARGE SCALE GENOMIC DNA]</scope>
    <source>
        <strain evidence="5 6">CGMCC 1.12543</strain>
    </source>
</reference>
<feature type="binding site" evidence="4">
    <location>
        <position position="187"/>
    </location>
    <ligand>
        <name>3-dehydroquinate</name>
        <dbReference type="ChEBI" id="CHEBI:32364"/>
    </ligand>
</feature>
<dbReference type="Proteomes" id="UP001596099">
    <property type="component" value="Unassembled WGS sequence"/>
</dbReference>
<keyword evidence="3 4" id="KW-0704">Schiff base</keyword>
<comment type="function">
    <text evidence="4">Involved in the third step of the chorismate pathway, which leads to the biosynthesis of aromatic amino acids. Catalyzes the cis-dehydration of 3-dehydroquinate (DHQ) and introduces the first double bond of the aromatic ring to yield 3-dehydroshikimate.</text>
</comment>
<dbReference type="CDD" id="cd00502">
    <property type="entry name" value="DHQase_I"/>
    <property type="match status" value="1"/>
</dbReference>
<dbReference type="GO" id="GO:0003855">
    <property type="term" value="F:3-dehydroquinate dehydratase activity"/>
    <property type="evidence" value="ECO:0007669"/>
    <property type="project" value="UniProtKB-UniRule"/>
</dbReference>
<keyword evidence="6" id="KW-1185">Reference proteome</keyword>
<feature type="active site" description="Proton donor/acceptor" evidence="4">
    <location>
        <position position="120"/>
    </location>
</feature>
<dbReference type="GO" id="GO:0009073">
    <property type="term" value="P:aromatic amino acid family biosynthetic process"/>
    <property type="evidence" value="ECO:0007669"/>
    <property type="project" value="UniProtKB-KW"/>
</dbReference>
<dbReference type="Pfam" id="PF01487">
    <property type="entry name" value="DHquinase_I"/>
    <property type="match status" value="1"/>
</dbReference>
<dbReference type="InterPro" id="IPR001381">
    <property type="entry name" value="DHquinase_I"/>
</dbReference>
<gene>
    <name evidence="4" type="primary">aroD</name>
    <name evidence="5" type="ORF">ACFPYI_04625</name>
</gene>
<comment type="similarity">
    <text evidence="4">Belongs to the type-I 3-dehydroquinase family.</text>
</comment>
<evidence type="ECO:0000256" key="3">
    <source>
        <dbReference type="ARBA" id="ARBA00023270"/>
    </source>
</evidence>
<comment type="catalytic activity">
    <reaction evidence="1 4">
        <text>3-dehydroquinate = 3-dehydroshikimate + H2O</text>
        <dbReference type="Rhea" id="RHEA:21096"/>
        <dbReference type="ChEBI" id="CHEBI:15377"/>
        <dbReference type="ChEBI" id="CHEBI:16630"/>
        <dbReference type="ChEBI" id="CHEBI:32364"/>
        <dbReference type="EC" id="4.2.1.10"/>
    </reaction>
</comment>
<name>A0ABD5RJG6_9EURY</name>
<dbReference type="PANTHER" id="PTHR43699">
    <property type="entry name" value="3-DEHYDROQUINATE DEHYDRATASE"/>
    <property type="match status" value="1"/>
</dbReference>
<dbReference type="EC" id="4.2.1.10" evidence="4"/>
<dbReference type="InterPro" id="IPR013785">
    <property type="entry name" value="Aldolase_TIM"/>
</dbReference>
<dbReference type="EMBL" id="JBHSQH010000001">
    <property type="protein sequence ID" value="MFC5970610.1"/>
    <property type="molecule type" value="Genomic_DNA"/>
</dbReference>
<feature type="active site" description="Schiff-base intermediate with substrate" evidence="4">
    <location>
        <position position="146"/>
    </location>
</feature>
<comment type="pathway">
    <text evidence="4">Metabolic intermediate biosynthesis; chorismate biosynthesis; chorismate from D-erythrose 4-phosphate and phosphoenolpyruvate: step 3/7.</text>
</comment>
<dbReference type="GO" id="GO:0009423">
    <property type="term" value="P:chorismate biosynthetic process"/>
    <property type="evidence" value="ECO:0007669"/>
    <property type="project" value="UniProtKB-UniRule"/>
</dbReference>
<evidence type="ECO:0000256" key="1">
    <source>
        <dbReference type="ARBA" id="ARBA00001864"/>
    </source>
</evidence>
<feature type="binding site" evidence="4">
    <location>
        <position position="56"/>
    </location>
    <ligand>
        <name>3-dehydroquinate</name>
        <dbReference type="ChEBI" id="CHEBI:32364"/>
    </ligand>
</feature>
<proteinExistence type="inferred from homology"/>
<protein>
    <recommendedName>
        <fullName evidence="4">3-dehydroquinate dehydratase</fullName>
        <shortName evidence="4">3-dehydroquinase</shortName>
        <ecNumber evidence="4">4.2.1.10</ecNumber>
    </recommendedName>
    <alternativeName>
        <fullName evidence="4">Type I DHQase</fullName>
    </alternativeName>
    <alternativeName>
        <fullName evidence="4">Type I dehydroquinase</fullName>
        <shortName evidence="4">DHQ1</shortName>
    </alternativeName>
</protein>
<evidence type="ECO:0000313" key="5">
    <source>
        <dbReference type="EMBL" id="MFC5970610.1"/>
    </source>
</evidence>
<comment type="subunit">
    <text evidence="4">Homodimer.</text>
</comment>
<dbReference type="AlphaFoldDB" id="A0ABD5RJG6"/>